<keyword evidence="3" id="KW-1185">Reference proteome</keyword>
<feature type="chain" id="PRO_5028929292" description="Fibronectin type-III domain-containing protein" evidence="1">
    <location>
        <begin position="32"/>
        <end position="447"/>
    </location>
</feature>
<evidence type="ECO:0008006" key="4">
    <source>
        <dbReference type="Google" id="ProtNLM"/>
    </source>
</evidence>
<organism evidence="2 3">
    <name type="scientific">Thermanaerosceptrum fracticalcis</name>
    <dbReference type="NCBI Taxonomy" id="1712410"/>
    <lineage>
        <taxon>Bacteria</taxon>
        <taxon>Bacillati</taxon>
        <taxon>Bacillota</taxon>
        <taxon>Clostridia</taxon>
        <taxon>Eubacteriales</taxon>
        <taxon>Peptococcaceae</taxon>
        <taxon>Thermanaerosceptrum</taxon>
    </lineage>
</organism>
<proteinExistence type="predicted"/>
<evidence type="ECO:0000313" key="2">
    <source>
        <dbReference type="EMBL" id="QNB45415.1"/>
    </source>
</evidence>
<dbReference type="Proteomes" id="UP000515847">
    <property type="component" value="Chromosome"/>
</dbReference>
<keyword evidence="1" id="KW-0732">Signal</keyword>
<evidence type="ECO:0000313" key="3">
    <source>
        <dbReference type="Proteomes" id="UP000515847"/>
    </source>
</evidence>
<name>A0A7G6E011_THEFR</name>
<dbReference type="EMBL" id="CP045798">
    <property type="protein sequence ID" value="QNB45415.1"/>
    <property type="molecule type" value="Genomic_DNA"/>
</dbReference>
<dbReference type="KEGG" id="tfr:BR63_03240"/>
<protein>
    <recommendedName>
        <fullName evidence="4">Fibronectin type-III domain-containing protein</fullName>
    </recommendedName>
</protein>
<reference evidence="2 3" key="1">
    <citation type="journal article" date="2019" name="Front. Microbiol.">
        <title>Thermoanaerosceptrum fracticalcis gen. nov. sp. nov., a Novel Fumarate-Fermenting Microorganism From a Deep Fractured Carbonate Aquifer of the US Great Basin.</title>
        <authorList>
            <person name="Hamilton-Brehm S.D."/>
            <person name="Stewart L.E."/>
            <person name="Zavarin M."/>
            <person name="Caldwell M."/>
            <person name="Lawson P.A."/>
            <person name="Onstott T.C."/>
            <person name="Grzymski J."/>
            <person name="Neveux I."/>
            <person name="Lollar B.S."/>
            <person name="Russell C.E."/>
            <person name="Moser D.P."/>
        </authorList>
    </citation>
    <scope>NUCLEOTIDE SEQUENCE [LARGE SCALE GENOMIC DNA]</scope>
    <source>
        <strain evidence="2 3">DRI-13</strain>
    </source>
</reference>
<dbReference type="AlphaFoldDB" id="A0A7G6E011"/>
<evidence type="ECO:0000256" key="1">
    <source>
        <dbReference type="SAM" id="SignalP"/>
    </source>
</evidence>
<feature type="signal peptide" evidence="1">
    <location>
        <begin position="1"/>
        <end position="31"/>
    </location>
</feature>
<accession>A0A7G6E011</accession>
<gene>
    <name evidence="2" type="ORF">BR63_03240</name>
</gene>
<sequence>MLKNKLIKGLFILLFMLSSLMSPLFTLEAKAATVNIPVTRDKYEHYRLNGTHLGTYNSNWQISAYAEWTMYGGYNTYSTTYTRNYASFNLSLPDNIKITSAYLKLYMYRDDGYENAYNGSDYKKWLSIYNDNFYDLPTSYTWYSINVLDWFGDYFGGNRSYSKFFDVRANVSSNKFTALTFGSYLYTANQYLEITYQYVPSTPQISSPVAGSNNKTNVTLTANSSVTGGGTISYRWQYSLDGATNWQDIVTTTSTSYNWNIPTSIPDNSSIYVRCMATANGVSSNWSSIIRFNKADDPAIAAKLAAENAEQKAITASKAVEASSKATEARNLAEQAVQQTIYNGKTAAQWAAEASNQPPTVTAWWGNNKSITSSSAETLFLDIDDELSVEQLVYSVSRNSSVIISNKPVPLSQQVNISLANGLNNVKITVKDPLGKIGTAVLKIWKK</sequence>
<dbReference type="RefSeq" id="WP_034423043.1">
    <property type="nucleotide sequence ID" value="NZ_CP045798.1"/>
</dbReference>